<proteinExistence type="predicted"/>
<gene>
    <name evidence="2" type="ORF">Pcinc_032889</name>
</gene>
<name>A0AAE1ETP8_PETCI</name>
<evidence type="ECO:0000313" key="2">
    <source>
        <dbReference type="EMBL" id="KAK3861108.1"/>
    </source>
</evidence>
<sequence>MFITEVETYDPLLLGRIRSLDVPRIRLEGPALGRSLCRLLSASGVRGVRTRWEWGHANHQHHPRSQSAHRGGGAGRSLRPPSQCVRTCGSGGGPGTLPVPVTGYDHPEWTNGDEGKIQELHYKDHTHQKKKKKNLMS</sequence>
<dbReference type="AlphaFoldDB" id="A0AAE1ETP8"/>
<organism evidence="2 3">
    <name type="scientific">Petrolisthes cinctipes</name>
    <name type="common">Flat porcelain crab</name>
    <dbReference type="NCBI Taxonomy" id="88211"/>
    <lineage>
        <taxon>Eukaryota</taxon>
        <taxon>Metazoa</taxon>
        <taxon>Ecdysozoa</taxon>
        <taxon>Arthropoda</taxon>
        <taxon>Crustacea</taxon>
        <taxon>Multicrustacea</taxon>
        <taxon>Malacostraca</taxon>
        <taxon>Eumalacostraca</taxon>
        <taxon>Eucarida</taxon>
        <taxon>Decapoda</taxon>
        <taxon>Pleocyemata</taxon>
        <taxon>Anomura</taxon>
        <taxon>Galatheoidea</taxon>
        <taxon>Porcellanidae</taxon>
        <taxon>Petrolisthes</taxon>
    </lineage>
</organism>
<feature type="region of interest" description="Disordered" evidence="1">
    <location>
        <begin position="57"/>
        <end position="113"/>
    </location>
</feature>
<protein>
    <submittedName>
        <fullName evidence="2">Uncharacterized protein</fullName>
    </submittedName>
</protein>
<comment type="caution">
    <text evidence="2">The sequence shown here is derived from an EMBL/GenBank/DDBJ whole genome shotgun (WGS) entry which is preliminary data.</text>
</comment>
<evidence type="ECO:0000256" key="1">
    <source>
        <dbReference type="SAM" id="MobiDB-lite"/>
    </source>
</evidence>
<dbReference type="Proteomes" id="UP001286313">
    <property type="component" value="Unassembled WGS sequence"/>
</dbReference>
<dbReference type="EMBL" id="JAWQEG010004558">
    <property type="protein sequence ID" value="KAK3861108.1"/>
    <property type="molecule type" value="Genomic_DNA"/>
</dbReference>
<keyword evidence="3" id="KW-1185">Reference proteome</keyword>
<evidence type="ECO:0000313" key="3">
    <source>
        <dbReference type="Proteomes" id="UP001286313"/>
    </source>
</evidence>
<accession>A0AAE1ETP8</accession>
<reference evidence="2" key="1">
    <citation type="submission" date="2023-10" db="EMBL/GenBank/DDBJ databases">
        <title>Genome assemblies of two species of porcelain crab, Petrolisthes cinctipes and Petrolisthes manimaculis (Anomura: Porcellanidae).</title>
        <authorList>
            <person name="Angst P."/>
        </authorList>
    </citation>
    <scope>NUCLEOTIDE SEQUENCE</scope>
    <source>
        <strain evidence="2">PB745_01</strain>
        <tissue evidence="2">Gill</tissue>
    </source>
</reference>